<dbReference type="EMBL" id="MAAO01000002">
    <property type="protein sequence ID" value="OUR99709.1"/>
    <property type="molecule type" value="Genomic_DNA"/>
</dbReference>
<gene>
    <name evidence="2" type="ORF">A9Q84_01410</name>
</gene>
<reference evidence="3" key="1">
    <citation type="journal article" date="2017" name="Proc. Natl. Acad. Sci. U.S.A.">
        <title>Simulation of Deepwater Horizon oil plume reveals substrate specialization within a complex community of hydrocarbon-degraders.</title>
        <authorList>
            <person name="Hu P."/>
            <person name="Dubinsky E.A."/>
            <person name="Probst A.J."/>
            <person name="Wang J."/>
            <person name="Sieber C.M.K."/>
            <person name="Tom L.M."/>
            <person name="Gardinali P."/>
            <person name="Banfield J.F."/>
            <person name="Atlas R.M."/>
            <person name="Andersen G.L."/>
        </authorList>
    </citation>
    <scope>NUCLEOTIDE SEQUENCE [LARGE SCALE GENOMIC DNA]</scope>
</reference>
<organism evidence="2 3">
    <name type="scientific">Halobacteriovorax marinus</name>
    <dbReference type="NCBI Taxonomy" id="97084"/>
    <lineage>
        <taxon>Bacteria</taxon>
        <taxon>Pseudomonadati</taxon>
        <taxon>Bdellovibrionota</taxon>
        <taxon>Bacteriovoracia</taxon>
        <taxon>Bacteriovoracales</taxon>
        <taxon>Halobacteriovoraceae</taxon>
        <taxon>Halobacteriovorax</taxon>
    </lineage>
</organism>
<keyword evidence="1" id="KW-0732">Signal</keyword>
<dbReference type="SUPFAM" id="SSF50494">
    <property type="entry name" value="Trypsin-like serine proteases"/>
    <property type="match status" value="1"/>
</dbReference>
<dbReference type="Gene3D" id="2.40.10.10">
    <property type="entry name" value="Trypsin-like serine proteases"/>
    <property type="match status" value="1"/>
</dbReference>
<dbReference type="AlphaFoldDB" id="A0A1Y5FC97"/>
<proteinExistence type="predicted"/>
<comment type="caution">
    <text evidence="2">The sequence shown here is derived from an EMBL/GenBank/DDBJ whole genome shotgun (WGS) entry which is preliminary data.</text>
</comment>
<protein>
    <recommendedName>
        <fullName evidence="4">Peptidase S1 domain-containing protein</fullName>
    </recommendedName>
</protein>
<evidence type="ECO:0000313" key="2">
    <source>
        <dbReference type="EMBL" id="OUR99709.1"/>
    </source>
</evidence>
<evidence type="ECO:0000313" key="3">
    <source>
        <dbReference type="Proteomes" id="UP000196531"/>
    </source>
</evidence>
<dbReference type="InterPro" id="IPR009003">
    <property type="entry name" value="Peptidase_S1_PA"/>
</dbReference>
<name>A0A1Y5FC97_9BACT</name>
<evidence type="ECO:0008006" key="4">
    <source>
        <dbReference type="Google" id="ProtNLM"/>
    </source>
</evidence>
<evidence type="ECO:0000256" key="1">
    <source>
        <dbReference type="SAM" id="SignalP"/>
    </source>
</evidence>
<feature type="signal peptide" evidence="1">
    <location>
        <begin position="1"/>
        <end position="20"/>
    </location>
</feature>
<dbReference type="Proteomes" id="UP000196531">
    <property type="component" value="Unassembled WGS sequence"/>
</dbReference>
<dbReference type="InterPro" id="IPR043504">
    <property type="entry name" value="Peptidase_S1_PA_chymotrypsin"/>
</dbReference>
<feature type="chain" id="PRO_5012689559" description="Peptidase S1 domain-containing protein" evidence="1">
    <location>
        <begin position="21"/>
        <end position="280"/>
    </location>
</feature>
<sequence>MKVILKIIFITNLLICSTLAELHPSDDRKAKGPNSPKFLDAVGRLSVTKSTGATNYCGASLVGFTADRKSRIVVTSAHCLKADNISWKTTTKSGKVIERKIVKVLEHETLSDYAILLLDDYVEPSDVAPLIIDYEGRSSVQQMVGSELNGKAYVAGYSADRELGQGGKILTYDDSIESIGTCSNVDGRCPVGGSTRGATTYDGASGGAVVVTYEDDLNEVNTGIQHVYVGPIKGGLSNDFSSSNGANGSNNTIFTCYERFSKQLFKHLSEYNGFVEGIEY</sequence>
<accession>A0A1Y5FC97</accession>